<organism evidence="1 2">
    <name type="scientific">Pyronema omphalodes (strain CBS 100304)</name>
    <name type="common">Pyronema confluens</name>
    <dbReference type="NCBI Taxonomy" id="1076935"/>
    <lineage>
        <taxon>Eukaryota</taxon>
        <taxon>Fungi</taxon>
        <taxon>Dikarya</taxon>
        <taxon>Ascomycota</taxon>
        <taxon>Pezizomycotina</taxon>
        <taxon>Pezizomycetes</taxon>
        <taxon>Pezizales</taxon>
        <taxon>Pyronemataceae</taxon>
        <taxon>Pyronema</taxon>
    </lineage>
</organism>
<dbReference type="GO" id="GO:0004601">
    <property type="term" value="F:peroxidase activity"/>
    <property type="evidence" value="ECO:0007669"/>
    <property type="project" value="InterPro"/>
</dbReference>
<dbReference type="STRING" id="1076935.U4LC62"/>
<dbReference type="OrthoDB" id="5427842at2759"/>
<dbReference type="SUPFAM" id="SSF48113">
    <property type="entry name" value="Heme-dependent peroxidases"/>
    <property type="match status" value="1"/>
</dbReference>
<dbReference type="EMBL" id="HF935352">
    <property type="protein sequence ID" value="CCX29684.1"/>
    <property type="molecule type" value="Genomic_DNA"/>
</dbReference>
<evidence type="ECO:0000313" key="1">
    <source>
        <dbReference type="EMBL" id="CCX29684.1"/>
    </source>
</evidence>
<evidence type="ECO:0000313" key="2">
    <source>
        <dbReference type="Proteomes" id="UP000018144"/>
    </source>
</evidence>
<protein>
    <submittedName>
        <fullName evidence="1">Similar to Psi-producing oxygenase A acc. no. Q6RET3</fullName>
    </submittedName>
</protein>
<accession>U4LC62</accession>
<reference evidence="1 2" key="1">
    <citation type="journal article" date="2013" name="PLoS Genet.">
        <title>The genome and development-dependent transcriptomes of Pyronema confluens: a window into fungal evolution.</title>
        <authorList>
            <person name="Traeger S."/>
            <person name="Altegoer F."/>
            <person name="Freitag M."/>
            <person name="Gabaldon T."/>
            <person name="Kempken F."/>
            <person name="Kumar A."/>
            <person name="Marcet-Houben M."/>
            <person name="Poggeler S."/>
            <person name="Stajich J.E."/>
            <person name="Nowrousian M."/>
        </authorList>
    </citation>
    <scope>NUCLEOTIDE SEQUENCE [LARGE SCALE GENOMIC DNA]</scope>
    <source>
        <strain evidence="2">CBS 100304</strain>
        <tissue evidence="1">Vegetative mycelium</tissue>
    </source>
</reference>
<dbReference type="Proteomes" id="UP000018144">
    <property type="component" value="Unassembled WGS sequence"/>
</dbReference>
<name>U4LC62_PYROM</name>
<dbReference type="AlphaFoldDB" id="U4LC62"/>
<proteinExistence type="predicted"/>
<keyword evidence="2" id="KW-1185">Reference proteome</keyword>
<dbReference type="GO" id="GO:0006979">
    <property type="term" value="P:response to oxidative stress"/>
    <property type="evidence" value="ECO:0007669"/>
    <property type="project" value="InterPro"/>
</dbReference>
<sequence>MASRLLSIFFKANGADSTPSHFGDETLASNKNVKAGILADLQGLIGNHSTDAATILEMIEHGISGAPTDDKSLLLERIIQLVACMPRTSPNREILSGKHLNNLWGSLQHPPLTYVGDKTRYRQADGSHNPELTI</sequence>
<dbReference type="InterPro" id="IPR010255">
    <property type="entry name" value="Haem_peroxidase_sf"/>
</dbReference>
<dbReference type="GO" id="GO:0020037">
    <property type="term" value="F:heme binding"/>
    <property type="evidence" value="ECO:0007669"/>
    <property type="project" value="InterPro"/>
</dbReference>
<gene>
    <name evidence="1" type="ORF">PCON_07010</name>
</gene>